<proteinExistence type="inferred from homology"/>
<dbReference type="AlphaFoldDB" id="A0A1Q3BI98"/>
<dbReference type="OrthoDB" id="630188at2759"/>
<dbReference type="InterPro" id="IPR026057">
    <property type="entry name" value="TBL_C"/>
</dbReference>
<dbReference type="EMBL" id="BDDD01000584">
    <property type="protein sequence ID" value="GAV67730.1"/>
    <property type="molecule type" value="Genomic_DNA"/>
</dbReference>
<evidence type="ECO:0000256" key="6">
    <source>
        <dbReference type="ARBA" id="ARBA00023136"/>
    </source>
</evidence>
<dbReference type="InterPro" id="IPR025846">
    <property type="entry name" value="TBL_N"/>
</dbReference>
<feature type="domain" description="Trichome birefringence-like N-terminal" evidence="9">
    <location>
        <begin position="89"/>
        <end position="141"/>
    </location>
</feature>
<feature type="transmembrane region" description="Helical" evidence="7">
    <location>
        <begin position="46"/>
        <end position="67"/>
    </location>
</feature>
<dbReference type="InParanoid" id="A0A1Q3BI98"/>
<organism evidence="10 11">
    <name type="scientific">Cephalotus follicularis</name>
    <name type="common">Albany pitcher plant</name>
    <dbReference type="NCBI Taxonomy" id="3775"/>
    <lineage>
        <taxon>Eukaryota</taxon>
        <taxon>Viridiplantae</taxon>
        <taxon>Streptophyta</taxon>
        <taxon>Embryophyta</taxon>
        <taxon>Tracheophyta</taxon>
        <taxon>Spermatophyta</taxon>
        <taxon>Magnoliopsida</taxon>
        <taxon>eudicotyledons</taxon>
        <taxon>Gunneridae</taxon>
        <taxon>Pentapetalae</taxon>
        <taxon>rosids</taxon>
        <taxon>fabids</taxon>
        <taxon>Oxalidales</taxon>
        <taxon>Cephalotaceae</taxon>
        <taxon>Cephalotus</taxon>
    </lineage>
</organism>
<sequence length="385" mass="44589">MAETVSRFNLSSLGNLRPIYTRILSFNNMTIKGHCKSWFFQSWNGLVALGPLLLFFVAVACASYMYMFPGFQPIYYSSGIPKSSDPFSKCNVFEGSWIRDKSYPLYNASECPFAEGGFDCLANGRRDNDYLKWRWKPRNCDIPRYDAHAILENLRGKRVIFVGDSMSRTQWESLICMLMTGVEDKKSVYEVNGNKITKRIRFLGVQFSSFKLRIDFYRSVFLVQTGPVPRRAPKRVKSSIILDKLDDISKEWIDSDYLIFNSGHWWSQSKLFEVGCYFQVGRSLKLGMSINSAFRTALGTWASWAETSINTNRTRIFFRTFESSHWSGRNRNSCKVTQLLSSKTKGRDHSPISDIIIKPLVSTWSPRHVERNSPRIYTFKRVRYS</sequence>
<keyword evidence="3 7" id="KW-0812">Transmembrane</keyword>
<feature type="domain" description="Trichome birefringence-like C-terminal" evidence="8">
    <location>
        <begin position="142"/>
        <end position="345"/>
    </location>
</feature>
<dbReference type="Proteomes" id="UP000187406">
    <property type="component" value="Unassembled WGS sequence"/>
</dbReference>
<evidence type="ECO:0000256" key="1">
    <source>
        <dbReference type="ARBA" id="ARBA00004167"/>
    </source>
</evidence>
<dbReference type="GO" id="GO:0016020">
    <property type="term" value="C:membrane"/>
    <property type="evidence" value="ECO:0007669"/>
    <property type="project" value="UniProtKB-SubCell"/>
</dbReference>
<reference evidence="11" key="1">
    <citation type="submission" date="2016-04" db="EMBL/GenBank/DDBJ databases">
        <title>Cephalotus genome sequencing.</title>
        <authorList>
            <person name="Fukushima K."/>
            <person name="Hasebe M."/>
            <person name="Fang X."/>
        </authorList>
    </citation>
    <scope>NUCLEOTIDE SEQUENCE [LARGE SCALE GENOMIC DNA]</scope>
    <source>
        <strain evidence="11">cv. St1</strain>
    </source>
</reference>
<comment type="similarity">
    <text evidence="2">Belongs to the PC-esterase family. TBL subfamily.</text>
</comment>
<evidence type="ECO:0000256" key="4">
    <source>
        <dbReference type="ARBA" id="ARBA00022968"/>
    </source>
</evidence>
<keyword evidence="11" id="KW-1185">Reference proteome</keyword>
<accession>A0A1Q3BI98</accession>
<evidence type="ECO:0000256" key="7">
    <source>
        <dbReference type="SAM" id="Phobius"/>
    </source>
</evidence>
<evidence type="ECO:0000313" key="11">
    <source>
        <dbReference type="Proteomes" id="UP000187406"/>
    </source>
</evidence>
<keyword evidence="5 7" id="KW-1133">Transmembrane helix</keyword>
<comment type="subcellular location">
    <subcellularLocation>
        <location evidence="1">Membrane</location>
        <topology evidence="1">Single-pass membrane protein</topology>
    </subcellularLocation>
</comment>
<comment type="caution">
    <text evidence="10">The sequence shown here is derived from an EMBL/GenBank/DDBJ whole genome shotgun (WGS) entry which is preliminary data.</text>
</comment>
<dbReference type="InterPro" id="IPR029962">
    <property type="entry name" value="TBL"/>
</dbReference>
<dbReference type="PANTHER" id="PTHR32285:SF63">
    <property type="entry name" value="OS01G0880400 PROTEIN"/>
    <property type="match status" value="1"/>
</dbReference>
<dbReference type="STRING" id="3775.A0A1Q3BI98"/>
<evidence type="ECO:0000259" key="8">
    <source>
        <dbReference type="Pfam" id="PF13839"/>
    </source>
</evidence>
<protein>
    <submittedName>
        <fullName evidence="10">PC-Esterase domain-containing protein/PMR5N domain-containing protein</fullName>
    </submittedName>
</protein>
<dbReference type="GO" id="GO:0005794">
    <property type="term" value="C:Golgi apparatus"/>
    <property type="evidence" value="ECO:0007669"/>
    <property type="project" value="TreeGrafter"/>
</dbReference>
<evidence type="ECO:0000256" key="3">
    <source>
        <dbReference type="ARBA" id="ARBA00022692"/>
    </source>
</evidence>
<evidence type="ECO:0000256" key="2">
    <source>
        <dbReference type="ARBA" id="ARBA00007727"/>
    </source>
</evidence>
<dbReference type="Pfam" id="PF14416">
    <property type="entry name" value="PMR5N"/>
    <property type="match status" value="1"/>
</dbReference>
<keyword evidence="6 7" id="KW-0472">Membrane</keyword>
<dbReference type="GO" id="GO:0016413">
    <property type="term" value="F:O-acetyltransferase activity"/>
    <property type="evidence" value="ECO:0007669"/>
    <property type="project" value="InterPro"/>
</dbReference>
<evidence type="ECO:0000259" key="9">
    <source>
        <dbReference type="Pfam" id="PF14416"/>
    </source>
</evidence>
<evidence type="ECO:0000313" key="10">
    <source>
        <dbReference type="EMBL" id="GAV67730.1"/>
    </source>
</evidence>
<gene>
    <name evidence="10" type="ORF">CFOL_v3_11234</name>
</gene>
<evidence type="ECO:0000256" key="5">
    <source>
        <dbReference type="ARBA" id="ARBA00022989"/>
    </source>
</evidence>
<keyword evidence="4" id="KW-0735">Signal-anchor</keyword>
<dbReference type="Pfam" id="PF13839">
    <property type="entry name" value="PC-Esterase"/>
    <property type="match status" value="1"/>
</dbReference>
<dbReference type="PANTHER" id="PTHR32285">
    <property type="entry name" value="PROTEIN TRICHOME BIREFRINGENCE-LIKE 9-RELATED"/>
    <property type="match status" value="1"/>
</dbReference>
<name>A0A1Q3BI98_CEPFO</name>